<accession>A0A164WPU8</accession>
<gene>
    <name evidence="1" type="ORF">SISNIDRAFT_484111</name>
</gene>
<dbReference type="STRING" id="1314777.A0A164WPU8"/>
<name>A0A164WPU8_9AGAM</name>
<dbReference type="EMBL" id="KV419402">
    <property type="protein sequence ID" value="KZS95246.1"/>
    <property type="molecule type" value="Genomic_DNA"/>
</dbReference>
<organism evidence="1 2">
    <name type="scientific">Sistotremastrum niveocremeum HHB9708</name>
    <dbReference type="NCBI Taxonomy" id="1314777"/>
    <lineage>
        <taxon>Eukaryota</taxon>
        <taxon>Fungi</taxon>
        <taxon>Dikarya</taxon>
        <taxon>Basidiomycota</taxon>
        <taxon>Agaricomycotina</taxon>
        <taxon>Agaricomycetes</taxon>
        <taxon>Sistotremastrales</taxon>
        <taxon>Sistotremastraceae</taxon>
        <taxon>Sertulicium</taxon>
        <taxon>Sertulicium niveocremeum</taxon>
    </lineage>
</organism>
<evidence type="ECO:0000313" key="1">
    <source>
        <dbReference type="EMBL" id="KZS95246.1"/>
    </source>
</evidence>
<keyword evidence="2" id="KW-1185">Reference proteome</keyword>
<reference evidence="1 2" key="1">
    <citation type="journal article" date="2016" name="Mol. Biol. Evol.">
        <title>Comparative Genomics of Early-Diverging Mushroom-Forming Fungi Provides Insights into the Origins of Lignocellulose Decay Capabilities.</title>
        <authorList>
            <person name="Nagy L.G."/>
            <person name="Riley R."/>
            <person name="Tritt A."/>
            <person name="Adam C."/>
            <person name="Daum C."/>
            <person name="Floudas D."/>
            <person name="Sun H."/>
            <person name="Yadav J.S."/>
            <person name="Pangilinan J."/>
            <person name="Larsson K.H."/>
            <person name="Matsuura K."/>
            <person name="Barry K."/>
            <person name="Labutti K."/>
            <person name="Kuo R."/>
            <person name="Ohm R.A."/>
            <person name="Bhattacharya S.S."/>
            <person name="Shirouzu T."/>
            <person name="Yoshinaga Y."/>
            <person name="Martin F.M."/>
            <person name="Grigoriev I.V."/>
            <person name="Hibbett D.S."/>
        </authorList>
    </citation>
    <scope>NUCLEOTIDE SEQUENCE [LARGE SCALE GENOMIC DNA]</scope>
    <source>
        <strain evidence="1 2">HHB9708</strain>
    </source>
</reference>
<sequence>MSALYRIESHFNLPFRCARWRTVAVNAPSLWSKIILPLPLKMFKLLRDRSVPASLDLDVFVSYELFERDDDLISRTGDSLRHIVPRVSRLHVRHPADNQMNDFLGSHIGQKEFSSLTSLEVDESEIEDDIREAVYVLNTPLLRKLAFFGRTSSLSRFPLANLTDMTLDAMSLSGLEILKLLSATPRLECFDIVYGDVVCSDDTIPLPNVSLPLLRRLAIIELLTDEADRLLYHLEVPPSAHLKLWVSNDGHSTTIEDFIGRHMATHYGLKIFVEPLTFTLMSKCKEDISFCTLLDSEPAVDFLALSKHPTNLSRLELAIELPPIKVLIGALRA</sequence>
<dbReference type="AlphaFoldDB" id="A0A164WPU8"/>
<proteinExistence type="predicted"/>
<evidence type="ECO:0008006" key="3">
    <source>
        <dbReference type="Google" id="ProtNLM"/>
    </source>
</evidence>
<evidence type="ECO:0000313" key="2">
    <source>
        <dbReference type="Proteomes" id="UP000076722"/>
    </source>
</evidence>
<dbReference type="Proteomes" id="UP000076722">
    <property type="component" value="Unassembled WGS sequence"/>
</dbReference>
<protein>
    <recommendedName>
        <fullName evidence="3">F-box domain-containing protein</fullName>
    </recommendedName>
</protein>